<dbReference type="Proteomes" id="UP000585474">
    <property type="component" value="Unassembled WGS sequence"/>
</dbReference>
<dbReference type="GO" id="GO:0003677">
    <property type="term" value="F:DNA binding"/>
    <property type="evidence" value="ECO:0007669"/>
    <property type="project" value="UniProtKB-KW"/>
</dbReference>
<proteinExistence type="inferred from homology"/>
<keyword evidence="5 8" id="KW-0804">Transcription</keyword>
<dbReference type="InterPro" id="IPR018362">
    <property type="entry name" value="CCAAT-binding_factor_CS"/>
</dbReference>
<dbReference type="PROSITE" id="PS51152">
    <property type="entry name" value="NFYA_HAP2_2"/>
    <property type="match status" value="1"/>
</dbReference>
<sequence>MHTVYLKEHDGIVQNPTSQLPPAAVPWWSGHGSQSAYTESFGQFKTSFLENPSGGGQNKQVDRGTEQGLEKGNKARFTILQGDCKTSPNMPVQSATSEYQGRFELGFGQPVICAKYPYGDQCYGVFSTYGPQITGRIMLPLNLTTDDGPIYVNAKQYHGIIRRRLSRAKAESVNKALKDRKPYLHLSRHLHAMRRPRGCGGRFLNTKSSKGAKGGNEPEKTANGHLFQPAESQISEVLQSDSGNLSSPKEANGSRTHLSGSEVTSLFYRGDADRFAFNHLRPSVLSLTDMMNTGQGRAMPSKWIAVADSCCNLKV</sequence>
<keyword evidence="11" id="KW-1185">Reference proteome</keyword>
<feature type="region of interest" description="Disordered" evidence="9">
    <location>
        <begin position="238"/>
        <end position="258"/>
    </location>
</feature>
<comment type="subunit">
    <text evidence="7">Heterotrimeric transcription factor composed of three components, NF-YA, NF-YB and NF-YC. NF-YB and NF-YC must interact and dimerize for NF-YA association and DNA binding.</text>
</comment>
<protein>
    <recommendedName>
        <fullName evidence="8">Nuclear transcription factor Y subunit</fullName>
    </recommendedName>
</protein>
<dbReference type="GO" id="GO:0003700">
    <property type="term" value="F:DNA-binding transcription factor activity"/>
    <property type="evidence" value="ECO:0007669"/>
    <property type="project" value="UniProtKB-UniRule"/>
</dbReference>
<dbReference type="EMBL" id="BJWL01000012">
    <property type="protein sequence ID" value="GFY97988.1"/>
    <property type="molecule type" value="Genomic_DNA"/>
</dbReference>
<comment type="subcellular location">
    <subcellularLocation>
        <location evidence="1 8">Nucleus</location>
    </subcellularLocation>
</comment>
<comment type="caution">
    <text evidence="10">The sequence shown here is derived from an EMBL/GenBank/DDBJ whole genome shotgun (WGS) entry which is preliminary data.</text>
</comment>
<keyword evidence="6 8" id="KW-0539">Nucleus</keyword>
<evidence type="ECO:0000256" key="1">
    <source>
        <dbReference type="ARBA" id="ARBA00004123"/>
    </source>
</evidence>
<reference evidence="10 11" key="1">
    <citation type="submission" date="2019-07" db="EMBL/GenBank/DDBJ databases">
        <title>De Novo Assembly of kiwifruit Actinidia rufa.</title>
        <authorList>
            <person name="Sugita-Konishi S."/>
            <person name="Sato K."/>
            <person name="Mori E."/>
            <person name="Abe Y."/>
            <person name="Kisaki G."/>
            <person name="Hamano K."/>
            <person name="Suezawa K."/>
            <person name="Otani M."/>
            <person name="Fukuda T."/>
            <person name="Manabe T."/>
            <person name="Gomi K."/>
            <person name="Tabuchi M."/>
            <person name="Akimitsu K."/>
            <person name="Kataoka I."/>
        </authorList>
    </citation>
    <scope>NUCLEOTIDE SEQUENCE [LARGE SCALE GENOMIC DNA]</scope>
    <source>
        <strain evidence="11">cv. Fuchu</strain>
    </source>
</reference>
<evidence type="ECO:0000256" key="7">
    <source>
        <dbReference type="ARBA" id="ARBA00025911"/>
    </source>
</evidence>
<comment type="similarity">
    <text evidence="8">Belongs to the NFYA/HAP2 subunit family.</text>
</comment>
<dbReference type="Pfam" id="PF02045">
    <property type="entry name" value="CBFB_NFYA"/>
    <property type="match status" value="1"/>
</dbReference>
<dbReference type="SMART" id="SM00521">
    <property type="entry name" value="CBF"/>
    <property type="match status" value="1"/>
</dbReference>
<accession>A0A7J0FH14</accession>
<evidence type="ECO:0000256" key="8">
    <source>
        <dbReference type="RuleBase" id="RU367155"/>
    </source>
</evidence>
<organism evidence="10 11">
    <name type="scientific">Actinidia rufa</name>
    <dbReference type="NCBI Taxonomy" id="165716"/>
    <lineage>
        <taxon>Eukaryota</taxon>
        <taxon>Viridiplantae</taxon>
        <taxon>Streptophyta</taxon>
        <taxon>Embryophyta</taxon>
        <taxon>Tracheophyta</taxon>
        <taxon>Spermatophyta</taxon>
        <taxon>Magnoliopsida</taxon>
        <taxon>eudicotyledons</taxon>
        <taxon>Gunneridae</taxon>
        <taxon>Pentapetalae</taxon>
        <taxon>asterids</taxon>
        <taxon>Ericales</taxon>
        <taxon>Actinidiaceae</taxon>
        <taxon>Actinidia</taxon>
    </lineage>
</organism>
<feature type="region of interest" description="Disordered" evidence="9">
    <location>
        <begin position="197"/>
        <end position="223"/>
    </location>
</feature>
<dbReference type="AlphaFoldDB" id="A0A7J0FH14"/>
<gene>
    <name evidence="10" type="ORF">Acr_12g0005290</name>
</gene>
<feature type="compositionally biased region" description="Basic and acidic residues" evidence="9">
    <location>
        <begin position="60"/>
        <end position="72"/>
    </location>
</feature>
<dbReference type="GO" id="GO:0016602">
    <property type="term" value="C:CCAAT-binding factor complex"/>
    <property type="evidence" value="ECO:0007669"/>
    <property type="project" value="InterPro"/>
</dbReference>
<comment type="function">
    <text evidence="8">Component of the sequence-specific heterotrimeric transcription factor (NF-Y) which specifically recognizes a 5'-CCAAT-3' box motif found in the promoters of its target genes.</text>
</comment>
<evidence type="ECO:0000256" key="5">
    <source>
        <dbReference type="ARBA" id="ARBA00023163"/>
    </source>
</evidence>
<evidence type="ECO:0000256" key="4">
    <source>
        <dbReference type="ARBA" id="ARBA00023159"/>
    </source>
</evidence>
<keyword evidence="4" id="KW-0010">Activator</keyword>
<keyword evidence="2 8" id="KW-0805">Transcription regulation</keyword>
<evidence type="ECO:0000256" key="3">
    <source>
        <dbReference type="ARBA" id="ARBA00023125"/>
    </source>
</evidence>
<feature type="region of interest" description="Disordered" evidence="9">
    <location>
        <begin position="48"/>
        <end position="72"/>
    </location>
</feature>
<evidence type="ECO:0000256" key="9">
    <source>
        <dbReference type="SAM" id="MobiDB-lite"/>
    </source>
</evidence>
<dbReference type="PRINTS" id="PR00616">
    <property type="entry name" value="CCAATSUBUNTB"/>
</dbReference>
<name>A0A7J0FH14_9ERIC</name>
<evidence type="ECO:0000256" key="6">
    <source>
        <dbReference type="ARBA" id="ARBA00023242"/>
    </source>
</evidence>
<dbReference type="OrthoDB" id="1097733at2759"/>
<keyword evidence="3 8" id="KW-0238">DNA-binding</keyword>
<evidence type="ECO:0000256" key="2">
    <source>
        <dbReference type="ARBA" id="ARBA00023015"/>
    </source>
</evidence>
<evidence type="ECO:0000313" key="10">
    <source>
        <dbReference type="EMBL" id="GFY97988.1"/>
    </source>
</evidence>
<dbReference type="PROSITE" id="PS00686">
    <property type="entry name" value="NFYA_HAP2_1"/>
    <property type="match status" value="1"/>
</dbReference>
<dbReference type="PANTHER" id="PTHR12632">
    <property type="entry name" value="TRANSCRIPTION FACTOR NF-Y ALPHA-RELATED"/>
    <property type="match status" value="1"/>
</dbReference>
<dbReference type="Gene3D" id="6.10.250.2430">
    <property type="match status" value="1"/>
</dbReference>
<dbReference type="InterPro" id="IPR001289">
    <property type="entry name" value="NFYA"/>
</dbReference>
<evidence type="ECO:0000313" key="11">
    <source>
        <dbReference type="Proteomes" id="UP000585474"/>
    </source>
</evidence>